<accession>A0ACD5AM60</accession>
<dbReference type="Proteomes" id="UP001432251">
    <property type="component" value="Chromosome"/>
</dbReference>
<proteinExistence type="predicted"/>
<protein>
    <submittedName>
        <fullName evidence="1">Uncharacterized protein</fullName>
    </submittedName>
</protein>
<sequence>MRTFLPPEFWWTFGELLVVSMVLILVTVAVADTLYLRCVRRRERRRDAARHPRVPAEPRRSPVGAGRRLS</sequence>
<gene>
    <name evidence="1" type="ORF">V2W30_35525</name>
</gene>
<evidence type="ECO:0000313" key="2">
    <source>
        <dbReference type="Proteomes" id="UP001432251"/>
    </source>
</evidence>
<dbReference type="EMBL" id="CP146022">
    <property type="protein sequence ID" value="WWQ68118.1"/>
    <property type="molecule type" value="Genomic_DNA"/>
</dbReference>
<name>A0ACD5AM60_9ACTN</name>
<organism evidence="1 2">
    <name type="scientific">Streptomyces citrinus</name>
    <dbReference type="NCBI Taxonomy" id="3118173"/>
    <lineage>
        <taxon>Bacteria</taxon>
        <taxon>Bacillati</taxon>
        <taxon>Actinomycetota</taxon>
        <taxon>Actinomycetes</taxon>
        <taxon>Kitasatosporales</taxon>
        <taxon>Streptomycetaceae</taxon>
        <taxon>Streptomyces</taxon>
    </lineage>
</organism>
<keyword evidence="2" id="KW-1185">Reference proteome</keyword>
<evidence type="ECO:0000313" key="1">
    <source>
        <dbReference type="EMBL" id="WWQ68118.1"/>
    </source>
</evidence>
<reference evidence="1" key="1">
    <citation type="journal article" date="2025" name="Int. J. Syst. Evol. Microbiol.">
        <title>Streptomyces citrinus sp. nov., with yellow diffusible pigment.</title>
        <authorList>
            <person name="He Y."/>
            <person name="Yang E."/>
            <person name="Xu J."/>
            <person name="Sun Y."/>
            <person name="Sun L."/>
        </authorList>
    </citation>
    <scope>NUCLEOTIDE SEQUENCE</scope>
    <source>
        <strain evidence="1">Q6</strain>
    </source>
</reference>